<feature type="compositionally biased region" description="Polar residues" evidence="1">
    <location>
        <begin position="320"/>
        <end position="332"/>
    </location>
</feature>
<feature type="region of interest" description="Disordered" evidence="1">
    <location>
        <begin position="190"/>
        <end position="285"/>
    </location>
</feature>
<feature type="compositionally biased region" description="Low complexity" evidence="1">
    <location>
        <begin position="203"/>
        <end position="217"/>
    </location>
</feature>
<dbReference type="Proteomes" id="UP000308730">
    <property type="component" value="Unassembled WGS sequence"/>
</dbReference>
<keyword evidence="3" id="KW-1185">Reference proteome</keyword>
<comment type="caution">
    <text evidence="2">The sequence shown here is derived from an EMBL/GenBank/DDBJ whole genome shotgun (WGS) entry which is preliminary data.</text>
</comment>
<feature type="region of interest" description="Disordered" evidence="1">
    <location>
        <begin position="678"/>
        <end position="698"/>
    </location>
</feature>
<feature type="compositionally biased region" description="Basic residues" evidence="1">
    <location>
        <begin position="74"/>
        <end position="87"/>
    </location>
</feature>
<evidence type="ECO:0000313" key="2">
    <source>
        <dbReference type="EMBL" id="THH30423.1"/>
    </source>
</evidence>
<feature type="region of interest" description="Disordered" evidence="1">
    <location>
        <begin position="424"/>
        <end position="500"/>
    </location>
</feature>
<evidence type="ECO:0000313" key="3">
    <source>
        <dbReference type="Proteomes" id="UP000308730"/>
    </source>
</evidence>
<feature type="compositionally biased region" description="Polar residues" evidence="1">
    <location>
        <begin position="392"/>
        <end position="403"/>
    </location>
</feature>
<gene>
    <name evidence="2" type="ORF">EUX98_g3767</name>
</gene>
<name>A0A4V3XIT6_9APHY</name>
<feature type="compositionally biased region" description="Polar residues" evidence="1">
    <location>
        <begin position="89"/>
        <end position="100"/>
    </location>
</feature>
<feature type="region of interest" description="Disordered" evidence="1">
    <location>
        <begin position="517"/>
        <end position="548"/>
    </location>
</feature>
<protein>
    <submittedName>
        <fullName evidence="2">Uncharacterized protein</fullName>
    </submittedName>
</protein>
<feature type="region of interest" description="Disordered" evidence="1">
    <location>
        <begin position="560"/>
        <end position="581"/>
    </location>
</feature>
<dbReference type="OrthoDB" id="10684899at2759"/>
<dbReference type="EMBL" id="SGPM01000082">
    <property type="protein sequence ID" value="THH30423.1"/>
    <property type="molecule type" value="Genomic_DNA"/>
</dbReference>
<accession>A0A4V3XIT6</accession>
<proteinExistence type="predicted"/>
<feature type="compositionally biased region" description="Acidic residues" evidence="1">
    <location>
        <begin position="42"/>
        <end position="53"/>
    </location>
</feature>
<feature type="region of interest" description="Disordered" evidence="1">
    <location>
        <begin position="310"/>
        <end position="404"/>
    </location>
</feature>
<feature type="compositionally biased region" description="Low complexity" evidence="1">
    <location>
        <begin position="453"/>
        <end position="464"/>
    </location>
</feature>
<feature type="compositionally biased region" description="Polar residues" evidence="1">
    <location>
        <begin position="1"/>
        <end position="11"/>
    </location>
</feature>
<feature type="region of interest" description="Disordered" evidence="1">
    <location>
        <begin position="1"/>
        <end position="160"/>
    </location>
</feature>
<evidence type="ECO:0000256" key="1">
    <source>
        <dbReference type="SAM" id="MobiDB-lite"/>
    </source>
</evidence>
<dbReference type="AlphaFoldDB" id="A0A4V3XIT6"/>
<organism evidence="2 3">
    <name type="scientific">Antrodiella citrinella</name>
    <dbReference type="NCBI Taxonomy" id="2447956"/>
    <lineage>
        <taxon>Eukaryota</taxon>
        <taxon>Fungi</taxon>
        <taxon>Dikarya</taxon>
        <taxon>Basidiomycota</taxon>
        <taxon>Agaricomycotina</taxon>
        <taxon>Agaricomycetes</taxon>
        <taxon>Polyporales</taxon>
        <taxon>Steccherinaceae</taxon>
        <taxon>Antrodiella</taxon>
    </lineage>
</organism>
<sequence length="857" mass="91050">MAPINFRTSAPTPKKKSSNTYRNAAASSSRPPPPENNTSDAFNDDMDVEEDERDPLHDSNPTQTNRVVPAYIGRHPKHFTKGKKKAKASVSTYVHPTPSKSVHPLPETSQSSWPADDFDNDGSDDLAPAEPQQPLFSAFKSFQRREQPQPKASSSKLRHKPRIVATLDVDWYPRLDNGFSLRNGTAYYVGSHPPKRRDDPCVSPSSAPPSGSGLSAKSKGKRVESARTTPISRSVASPAPPPQVVSRVPTRKIASRAPTPKVSRASTPKISRATIPNPKACSTDDCTNTLTPRVHSAFCDSCRKELARELESRKRKRNSNSDGHSPGPSTFTYVDVLVPIRDPSEAPPPRPAKQGTHKRARRTSTPAPVARRPPPPSPTSPVVGPFVPQPAPTSSTAGSNSKPFTPVVFSGRHYDYDGTSWVQKGTGSAMSSPEVKQEIDERTPSPVRPLRSPPTSIAPTASSSKHIPYVPAGLDRNGISTTSGPSTRKPRTPPSVSNTAADADHFVGSLANAILAAHTPKSPSSSPRASVGPTKEDVFGSSSQDAPQLDKLPLLAPASALSPGAHVPTATPEVAAPASEPEEVVASVSPEGHVDVPELATEPALTLADPAPALAPVSEPVLEVAPEVAQEPAPELASEPAPEPGLAPVLSLASALLQDQVNGTVETLSTSTATVTAAAPSTSAHELAEVSSDLDASSTSTAADIAMTDGTTHEEDKEEIAGPVAKEYMRASLMWDDIRKHVAQWKNDTSISGKNMRFHGRYTQIIDPTVVSSFPVSMEAMKAVATELVTHGKLVSNLRDTVSSNTDHETHTATYTCMCTARPDRPSCEGMISLTIEPITGQYAIKAMQVTVLVEHA</sequence>
<reference evidence="2 3" key="1">
    <citation type="submission" date="2019-02" db="EMBL/GenBank/DDBJ databases">
        <title>Genome sequencing of the rare red list fungi Antrodiella citrinella (Flaviporus citrinellus).</title>
        <authorList>
            <person name="Buettner E."/>
            <person name="Kellner H."/>
        </authorList>
    </citation>
    <scope>NUCLEOTIDE SEQUENCE [LARGE SCALE GENOMIC DNA]</scope>
    <source>
        <strain evidence="2 3">DSM 108506</strain>
    </source>
</reference>